<evidence type="ECO:0000256" key="1">
    <source>
        <dbReference type="SAM" id="MobiDB-lite"/>
    </source>
</evidence>
<dbReference type="AlphaFoldDB" id="A0A1G1SY03"/>
<dbReference type="PROSITE" id="PS51318">
    <property type="entry name" value="TAT"/>
    <property type="match status" value="1"/>
</dbReference>
<keyword evidence="4" id="KW-1185">Reference proteome</keyword>
<dbReference type="RefSeq" id="WP_070729197.1">
    <property type="nucleotide sequence ID" value="NZ_MDZB01000130.1"/>
</dbReference>
<dbReference type="STRING" id="1908237.BEN47_17455"/>
<accession>A0A1G1SY03</accession>
<feature type="chain" id="PRO_5009578525" description="Peptidase M23" evidence="2">
    <location>
        <begin position="32"/>
        <end position="350"/>
    </location>
</feature>
<evidence type="ECO:0000256" key="2">
    <source>
        <dbReference type="SAM" id="SignalP"/>
    </source>
</evidence>
<gene>
    <name evidence="3" type="ORF">BEN47_17455</name>
</gene>
<dbReference type="InterPro" id="IPR011094">
    <property type="entry name" value="Uncharacterised_LppY/LpqO"/>
</dbReference>
<evidence type="ECO:0000313" key="3">
    <source>
        <dbReference type="EMBL" id="OGX83522.1"/>
    </source>
</evidence>
<dbReference type="InterPro" id="IPR006311">
    <property type="entry name" value="TAT_signal"/>
</dbReference>
<evidence type="ECO:0008006" key="5">
    <source>
        <dbReference type="Google" id="ProtNLM"/>
    </source>
</evidence>
<feature type="signal peptide" evidence="2">
    <location>
        <begin position="1"/>
        <end position="31"/>
    </location>
</feature>
<comment type="caution">
    <text evidence="3">The sequence shown here is derived from an EMBL/GenBank/DDBJ whole genome shotgun (WGS) entry which is preliminary data.</text>
</comment>
<feature type="region of interest" description="Disordered" evidence="1">
    <location>
        <begin position="180"/>
        <end position="207"/>
    </location>
</feature>
<dbReference type="Proteomes" id="UP000176294">
    <property type="component" value="Unassembled WGS sequence"/>
</dbReference>
<evidence type="ECO:0000313" key="4">
    <source>
        <dbReference type="Proteomes" id="UP000176294"/>
    </source>
</evidence>
<proteinExistence type="predicted"/>
<organism evidence="3 4">
    <name type="scientific">Hymenobacter lapidarius</name>
    <dbReference type="NCBI Taxonomy" id="1908237"/>
    <lineage>
        <taxon>Bacteria</taxon>
        <taxon>Pseudomonadati</taxon>
        <taxon>Bacteroidota</taxon>
        <taxon>Cytophagia</taxon>
        <taxon>Cytophagales</taxon>
        <taxon>Hymenobacteraceae</taxon>
        <taxon>Hymenobacter</taxon>
    </lineage>
</organism>
<dbReference type="Pfam" id="PF07485">
    <property type="entry name" value="DUF1529"/>
    <property type="match status" value="2"/>
</dbReference>
<protein>
    <recommendedName>
        <fullName evidence="5">Peptidase M23</fullName>
    </recommendedName>
</protein>
<dbReference type="EMBL" id="MDZB01000130">
    <property type="protein sequence ID" value="OGX83522.1"/>
    <property type="molecule type" value="Genomic_DNA"/>
</dbReference>
<name>A0A1G1SY03_9BACT</name>
<sequence>MTSSNVTRRAALRAAAVLGTTALLSGPEALAMPVPVLPPAGKTPALSAAEMAAIEEAMGKKGTYVEAQATHTTPLPRNDLKVTIKGEPVPIPLGFGGWVAIKHTLDGKSAMLMSDTVLLQEEVNPLMSAALAQGLEIGAVHNHFFYEEPRIFYMHIHGMGTPVELARKFAAALKDSKLLPANQPKPAGAPAAAQGNNATPAAGPPTGKELFDLPALDKITAKQGTVNGPTYKYTVGRDDLQSVMMGTEMTAAIGLNSWAAFAGKQDDAHIAGDIAMLEAEVNPVIRALRAHNLEVVAVHNHMLFDQPRMMFLHYYGRGPAAQLATGFRAALDQLGKGKRLGGMEAPGMKH</sequence>
<reference evidence="3 4" key="1">
    <citation type="submission" date="2016-08" db="EMBL/GenBank/DDBJ databases">
        <title>Hymenobacter coccineus sp. nov., Hymenobacter lapidarius sp. nov. and Hymenobacter glacialis sp. nov., isolated from Antarctic soil.</title>
        <authorList>
            <person name="Sedlacek I."/>
            <person name="Kralova S."/>
            <person name="Kyrova K."/>
            <person name="Maslanova I."/>
            <person name="Stankova E."/>
            <person name="Vrbovska V."/>
            <person name="Nemec M."/>
            <person name="Bartak M."/>
            <person name="Svec P."/>
            <person name="Busse H.-J."/>
            <person name="Pantucek R."/>
        </authorList>
    </citation>
    <scope>NUCLEOTIDE SEQUENCE [LARGE SCALE GENOMIC DNA]</scope>
    <source>
        <strain evidence="3 4">CCM 8643</strain>
    </source>
</reference>
<dbReference type="OrthoDB" id="4687120at2"/>
<keyword evidence="2" id="KW-0732">Signal</keyword>